<keyword evidence="1" id="KW-0732">Signal</keyword>
<keyword evidence="2" id="KW-1133">Transmembrane helix</keyword>
<dbReference type="EMBL" id="JADEWZ010000012">
    <property type="protein sequence ID" value="MBE9116239.1"/>
    <property type="molecule type" value="Genomic_DNA"/>
</dbReference>
<dbReference type="InterPro" id="IPR019734">
    <property type="entry name" value="TPR_rpt"/>
</dbReference>
<proteinExistence type="predicted"/>
<dbReference type="RefSeq" id="WP_194029333.1">
    <property type="nucleotide sequence ID" value="NZ_JADEWZ010000012.1"/>
</dbReference>
<dbReference type="Pfam" id="PF01464">
    <property type="entry name" value="SLT"/>
    <property type="match status" value="1"/>
</dbReference>
<reference evidence="4" key="1">
    <citation type="submission" date="2020-10" db="EMBL/GenBank/DDBJ databases">
        <authorList>
            <person name="Castelo-Branco R."/>
            <person name="Eusebio N."/>
            <person name="Adriana R."/>
            <person name="Vieira A."/>
            <person name="Brugerolle De Fraissinette N."/>
            <person name="Rezende De Castro R."/>
            <person name="Schneider M.P."/>
            <person name="Vasconcelos V."/>
            <person name="Leao P.N."/>
        </authorList>
    </citation>
    <scope>NUCLEOTIDE SEQUENCE</scope>
    <source>
        <strain evidence="4">LEGE 07157</strain>
    </source>
</reference>
<evidence type="ECO:0000259" key="3">
    <source>
        <dbReference type="Pfam" id="PF01464"/>
    </source>
</evidence>
<gene>
    <name evidence="4" type="ORF">IQ249_10060</name>
</gene>
<protein>
    <submittedName>
        <fullName evidence="4">Transglycosylase SLT domain-containing protein</fullName>
    </submittedName>
</protein>
<keyword evidence="2" id="KW-0472">Membrane</keyword>
<accession>A0A8J7J289</accession>
<comment type="caution">
    <text evidence="4">The sequence shown here is derived from an EMBL/GenBank/DDBJ whole genome shotgun (WGS) entry which is preliminary data.</text>
</comment>
<organism evidence="4 5">
    <name type="scientific">Lusitaniella coriacea LEGE 07157</name>
    <dbReference type="NCBI Taxonomy" id="945747"/>
    <lineage>
        <taxon>Bacteria</taxon>
        <taxon>Bacillati</taxon>
        <taxon>Cyanobacteriota</taxon>
        <taxon>Cyanophyceae</taxon>
        <taxon>Spirulinales</taxon>
        <taxon>Lusitaniellaceae</taxon>
        <taxon>Lusitaniella</taxon>
    </lineage>
</organism>
<dbReference type="InterPro" id="IPR008939">
    <property type="entry name" value="Lytic_TGlycosylase_superhlx_U"/>
</dbReference>
<dbReference type="Pfam" id="PF13174">
    <property type="entry name" value="TPR_6"/>
    <property type="match status" value="2"/>
</dbReference>
<dbReference type="Proteomes" id="UP000654482">
    <property type="component" value="Unassembled WGS sequence"/>
</dbReference>
<dbReference type="InterPro" id="IPR023346">
    <property type="entry name" value="Lysozyme-like_dom_sf"/>
</dbReference>
<dbReference type="SUPFAM" id="SSF53955">
    <property type="entry name" value="Lysozyme-like"/>
    <property type="match status" value="1"/>
</dbReference>
<evidence type="ECO:0000313" key="4">
    <source>
        <dbReference type="EMBL" id="MBE9116239.1"/>
    </source>
</evidence>
<keyword evidence="5" id="KW-1185">Reference proteome</keyword>
<dbReference type="InterPro" id="IPR011990">
    <property type="entry name" value="TPR-like_helical_dom_sf"/>
</dbReference>
<dbReference type="CDD" id="cd13401">
    <property type="entry name" value="Slt70-like"/>
    <property type="match status" value="1"/>
</dbReference>
<feature type="domain" description="Transglycosylase SLT" evidence="3">
    <location>
        <begin position="573"/>
        <end position="683"/>
    </location>
</feature>
<dbReference type="GO" id="GO:0042597">
    <property type="term" value="C:periplasmic space"/>
    <property type="evidence" value="ECO:0007669"/>
    <property type="project" value="InterPro"/>
</dbReference>
<dbReference type="Gene3D" id="1.10.530.10">
    <property type="match status" value="1"/>
</dbReference>
<keyword evidence="2" id="KW-0812">Transmembrane</keyword>
<name>A0A8J7J289_9CYAN</name>
<dbReference type="AlphaFoldDB" id="A0A8J7J289"/>
<dbReference type="PANTHER" id="PTHR37423">
    <property type="entry name" value="SOLUBLE LYTIC MUREIN TRANSGLYCOSYLASE-RELATED"/>
    <property type="match status" value="1"/>
</dbReference>
<feature type="transmembrane region" description="Helical" evidence="2">
    <location>
        <begin position="12"/>
        <end position="31"/>
    </location>
</feature>
<dbReference type="PANTHER" id="PTHR37423:SF5">
    <property type="entry name" value="SOLUBLE LYTIC MUREIN TRANSGLYCOSYLASE"/>
    <property type="match status" value="1"/>
</dbReference>
<evidence type="ECO:0000256" key="1">
    <source>
        <dbReference type="ARBA" id="ARBA00022729"/>
    </source>
</evidence>
<dbReference type="GO" id="GO:0004553">
    <property type="term" value="F:hydrolase activity, hydrolyzing O-glycosyl compounds"/>
    <property type="evidence" value="ECO:0007669"/>
    <property type="project" value="InterPro"/>
</dbReference>
<dbReference type="Gene3D" id="1.25.40.10">
    <property type="entry name" value="Tetratricopeptide repeat domain"/>
    <property type="match status" value="3"/>
</dbReference>
<dbReference type="SUPFAM" id="SSF48435">
    <property type="entry name" value="Bacterial muramidases"/>
    <property type="match status" value="1"/>
</dbReference>
<evidence type="ECO:0000256" key="2">
    <source>
        <dbReference type="SAM" id="Phobius"/>
    </source>
</evidence>
<dbReference type="InterPro" id="IPR008258">
    <property type="entry name" value="Transglycosylase_SLT_dom_1"/>
</dbReference>
<sequence>MAKGRTIQTILTVSLATMISVLLGATLYVAMEKGWVAQLQRQFFASGETPSKPEDDSESLVLPLTLQAPEERRSRLEEIATQDKASYDRNRARYLLASDWIEELEGGKALRLLEGLENEYPVLAPHILLKRARAYELTNELTKSRQTLEQLLEQHPEANAAAQALYLLGKSNPEYHDTALTRFPNHPLTHQIARDRLDKDPNQANLLLFLVRQTPTADGMSAIRDRVVKKYALQLTPEDWGAIADAYWEQGEYGPAAEAYSKTDRAPKSLYRVGRGRQLSGNNTQAKAAYQTLVQAFPEAEETGLALSRLAQLSPPQEALGYLDRIIENFRDRAPDALIRKANLHEKLRQGKLAGQARQTLLDQYSNSDEASKYRWESAKKLAEKGKYADAWKWAHPIAQDNPDSSLAPKAAFWVGKWATQLNLSRDAKAAYEYVLTNYPESYYAWRSAVRLGWDVGDFATLRQMNPPIETPQQRPVPPAGSEAFKELYQLGQDRDAEIQWDAELGNKAEPSVPEHFTEALLLLAQEEYLKGINQIWALKNAEGDGATEEWQALRQTPEYWHALFPFPYKDSILEWSQERQLNPLLVVSLMRQESRFEEEIRSPVGATGLMQVMPATGKEVAQKSGITDYKLTNPEDNIAIGTWYLDFTHRENNDNSLLAIAGYNAGPGNVATWLKRYGFNDSDRFVEQIPFGETKGYVESVFGNYWNYLRLYDPEVAQKLETRE</sequence>
<evidence type="ECO:0000313" key="5">
    <source>
        <dbReference type="Proteomes" id="UP000654482"/>
    </source>
</evidence>